<evidence type="ECO:0000313" key="3">
    <source>
        <dbReference type="Proteomes" id="UP000518752"/>
    </source>
</evidence>
<sequence length="320" mass="35835">MNELCYEKPGPSRQSYLSPLLMLRPSLNLNTVLRSSSIRLQPSSALRISRQCQIHAARSFHRSPPSHSFVQRLAHWAWYKKDGYTPRSKKRGLLITTGVLLNVLLLSSVISALSETEDVLLDLAAFIQIQQIDSSSYSLPESEPSIQQRNWDDWNESASYFKSIAEPILLVDNRLDPEDVDHFFHELGVLVIALDDVSGSDGTESLKTKIHTIMNSTSHAVHQALLSLKSDFQNRDIFLASRTMKASLLPFTESESMDLTILRASEVVLLVRKGLTAVLRVLQERRDGEIEKNLGNRFKVKGDDSGNTGGSKEKGYDIIG</sequence>
<name>A0A8H5MD85_9AGAR</name>
<reference evidence="2 3" key="1">
    <citation type="journal article" date="2020" name="ISME J.">
        <title>Uncovering the hidden diversity of litter-decomposition mechanisms in mushroom-forming fungi.</title>
        <authorList>
            <person name="Floudas D."/>
            <person name="Bentzer J."/>
            <person name="Ahren D."/>
            <person name="Johansson T."/>
            <person name="Persson P."/>
            <person name="Tunlid A."/>
        </authorList>
    </citation>
    <scope>NUCLEOTIDE SEQUENCE [LARGE SCALE GENOMIC DNA]</scope>
    <source>
        <strain evidence="2 3">CBS 406.79</strain>
    </source>
</reference>
<gene>
    <name evidence="2" type="ORF">D9757_004215</name>
</gene>
<keyword evidence="3" id="KW-1185">Reference proteome</keyword>
<accession>A0A8H5MD85</accession>
<comment type="caution">
    <text evidence="2">The sequence shown here is derived from an EMBL/GenBank/DDBJ whole genome shotgun (WGS) entry which is preliminary data.</text>
</comment>
<feature type="region of interest" description="Disordered" evidence="1">
    <location>
        <begin position="301"/>
        <end position="320"/>
    </location>
</feature>
<protein>
    <submittedName>
        <fullName evidence="2">Uncharacterized protein</fullName>
    </submittedName>
</protein>
<evidence type="ECO:0000313" key="2">
    <source>
        <dbReference type="EMBL" id="KAF5389619.1"/>
    </source>
</evidence>
<organism evidence="2 3">
    <name type="scientific">Collybiopsis confluens</name>
    <dbReference type="NCBI Taxonomy" id="2823264"/>
    <lineage>
        <taxon>Eukaryota</taxon>
        <taxon>Fungi</taxon>
        <taxon>Dikarya</taxon>
        <taxon>Basidiomycota</taxon>
        <taxon>Agaricomycotina</taxon>
        <taxon>Agaricomycetes</taxon>
        <taxon>Agaricomycetidae</taxon>
        <taxon>Agaricales</taxon>
        <taxon>Marasmiineae</taxon>
        <taxon>Omphalotaceae</taxon>
        <taxon>Collybiopsis</taxon>
    </lineage>
</organism>
<evidence type="ECO:0000256" key="1">
    <source>
        <dbReference type="SAM" id="MobiDB-lite"/>
    </source>
</evidence>
<dbReference type="AlphaFoldDB" id="A0A8H5MD85"/>
<proteinExistence type="predicted"/>
<dbReference type="OrthoDB" id="2965207at2759"/>
<feature type="compositionally biased region" description="Basic and acidic residues" evidence="1">
    <location>
        <begin position="311"/>
        <end position="320"/>
    </location>
</feature>
<dbReference type="Proteomes" id="UP000518752">
    <property type="component" value="Unassembled WGS sequence"/>
</dbReference>
<dbReference type="EMBL" id="JAACJN010000021">
    <property type="protein sequence ID" value="KAF5389619.1"/>
    <property type="molecule type" value="Genomic_DNA"/>
</dbReference>